<proteinExistence type="predicted"/>
<accession>A0AC34PWB7</accession>
<name>A0AC34PWB7_9BILA</name>
<dbReference type="Proteomes" id="UP000887576">
    <property type="component" value="Unplaced"/>
</dbReference>
<evidence type="ECO:0000313" key="2">
    <source>
        <dbReference type="WBParaSite" id="JU765_v2.g10575.t1"/>
    </source>
</evidence>
<sequence length="227" mass="26121">MKEPLESDGMEKMDIDDKLVKVEDDDEVVAEMDCYHLPLNRQHFSAATLQFNSEQAAKMEDCSARIKPIVKHLEVDYQDGTDRDDGMNTDSSSVTFAGKATSESEVLNHALCFVKDSKLYFVEVDDHYKMRRKITKPNDETVEDSEDVKRSLSPVRVKFARAETEAQRKRREQSSFFKTQQAAQESWKSVPVIHEEPSYPLEILSRQKEEDLLPRNGNQVKNEVIDC</sequence>
<dbReference type="WBParaSite" id="JU765_v2.g10575.t1">
    <property type="protein sequence ID" value="JU765_v2.g10575.t1"/>
    <property type="gene ID" value="JU765_v2.g10575"/>
</dbReference>
<reference evidence="2" key="1">
    <citation type="submission" date="2022-11" db="UniProtKB">
        <authorList>
            <consortium name="WormBaseParasite"/>
        </authorList>
    </citation>
    <scope>IDENTIFICATION</scope>
</reference>
<evidence type="ECO:0000313" key="1">
    <source>
        <dbReference type="Proteomes" id="UP000887576"/>
    </source>
</evidence>
<protein>
    <submittedName>
        <fullName evidence="2">Uncharacterized protein</fullName>
    </submittedName>
</protein>
<organism evidence="1 2">
    <name type="scientific">Panagrolaimus sp. JU765</name>
    <dbReference type="NCBI Taxonomy" id="591449"/>
    <lineage>
        <taxon>Eukaryota</taxon>
        <taxon>Metazoa</taxon>
        <taxon>Ecdysozoa</taxon>
        <taxon>Nematoda</taxon>
        <taxon>Chromadorea</taxon>
        <taxon>Rhabditida</taxon>
        <taxon>Tylenchina</taxon>
        <taxon>Panagrolaimomorpha</taxon>
        <taxon>Panagrolaimoidea</taxon>
        <taxon>Panagrolaimidae</taxon>
        <taxon>Panagrolaimus</taxon>
    </lineage>
</organism>